<dbReference type="Pfam" id="PF00496">
    <property type="entry name" value="SBP_bac_5"/>
    <property type="match status" value="1"/>
</dbReference>
<evidence type="ECO:0000313" key="5">
    <source>
        <dbReference type="EMBL" id="CEZ19716.1"/>
    </source>
</evidence>
<name>A0A0D6EW39_9PROT</name>
<comment type="similarity">
    <text evidence="1">Belongs to the bacterial solute-binding protein 5 family.</text>
</comment>
<feature type="domain" description="Solute-binding protein family 5" evidence="4">
    <location>
        <begin position="80"/>
        <end position="446"/>
    </location>
</feature>
<dbReference type="GO" id="GO:0015833">
    <property type="term" value="P:peptide transport"/>
    <property type="evidence" value="ECO:0007669"/>
    <property type="project" value="TreeGrafter"/>
</dbReference>
<dbReference type="HOGENOM" id="CLU_017028_8_6_4"/>
<dbReference type="GO" id="GO:0043190">
    <property type="term" value="C:ATP-binding cassette (ABC) transporter complex"/>
    <property type="evidence" value="ECO:0007669"/>
    <property type="project" value="InterPro"/>
</dbReference>
<dbReference type="InterPro" id="IPR023765">
    <property type="entry name" value="SBP_5_CS"/>
</dbReference>
<keyword evidence="3" id="KW-0732">Signal</keyword>
<dbReference type="GO" id="GO:1904680">
    <property type="term" value="F:peptide transmembrane transporter activity"/>
    <property type="evidence" value="ECO:0007669"/>
    <property type="project" value="TreeGrafter"/>
</dbReference>
<dbReference type="PANTHER" id="PTHR30290:SF38">
    <property type="entry name" value="D,D-DIPEPTIDE-BINDING PERIPLASMIC PROTEIN DDPA-RELATED"/>
    <property type="match status" value="1"/>
</dbReference>
<dbReference type="RefSeq" id="WP_082092834.1">
    <property type="nucleotide sequence ID" value="NZ_LN827929.1"/>
</dbReference>
<evidence type="ECO:0000313" key="6">
    <source>
        <dbReference type="Proteomes" id="UP000064007"/>
    </source>
</evidence>
<sequence>MYFKYIFLFFVWLNLTSCSDKKEIAYNFDGTFSSEKGGTLNDAMSGEPSNLISMIAGDSASSAISVNIFNKLIKYDKNLELAPEIAEKWTISSDQKTITFQLKKDLKWSDGHNLTSEDVLFTWKLVTDDKTRTPYGSDYKLVERAEVPDPHTFRVVYKKAYAPALDSWATLQILPKHILKDEDINRTFFSRKPVGSSYYKLAQWVNGEKLTLEASPSSVMGEPNISNLTSRFIPDTSSQFLELIADNIDLMNINPIQFARVIPSRPDLKNKLALYKELGNSYTYLGFNSKHLPFNDIKVRQAINYAIDKQEIIDGVLLGLGEPVASPYKPGTRWSNKQLQPYPYDKNKALKLLSEAGFNDTNQDGVLEKDGKPFSFEILTNQNKQREMTAVLIQRRLKDVGIDVKIRVIEWASFVNQFIKTGDFDAVILGWSLSLDPDQYNIWHSSQQKPGQFNFIGYNNKEVDQLLEEGRTELNPDKREKIYHAFSKILLSDSPVIYLYAGYGLTAMSKRIKGIESPTPPAGIAYNSYEWFIPSTVRRNEIAQ</sequence>
<keyword evidence="2" id="KW-0813">Transport</keyword>
<evidence type="ECO:0000256" key="3">
    <source>
        <dbReference type="ARBA" id="ARBA00022729"/>
    </source>
</evidence>
<dbReference type="InterPro" id="IPR039424">
    <property type="entry name" value="SBP_5"/>
</dbReference>
<dbReference type="SUPFAM" id="SSF53850">
    <property type="entry name" value="Periplasmic binding protein-like II"/>
    <property type="match status" value="1"/>
</dbReference>
<reference evidence="6" key="1">
    <citation type="submission" date="2014-12" db="EMBL/GenBank/DDBJ databases">
        <authorList>
            <person name="Salcher M.M."/>
        </authorList>
    </citation>
    <scope>NUCLEOTIDE SEQUENCE [LARGE SCALE GENOMIC DNA]</scope>
    <source>
        <strain evidence="6">MMS-10A-171</strain>
    </source>
</reference>
<dbReference type="InterPro" id="IPR030678">
    <property type="entry name" value="Peptide/Ni-bd"/>
</dbReference>
<evidence type="ECO:0000259" key="4">
    <source>
        <dbReference type="Pfam" id="PF00496"/>
    </source>
</evidence>
<dbReference type="KEGG" id="mbat:BN1208_0831"/>
<evidence type="ECO:0000256" key="1">
    <source>
        <dbReference type="ARBA" id="ARBA00005695"/>
    </source>
</evidence>
<dbReference type="Gene3D" id="3.10.105.10">
    <property type="entry name" value="Dipeptide-binding Protein, Domain 3"/>
    <property type="match status" value="1"/>
</dbReference>
<dbReference type="EMBL" id="LN827929">
    <property type="protein sequence ID" value="CEZ19716.1"/>
    <property type="molecule type" value="Genomic_DNA"/>
</dbReference>
<dbReference type="PIRSF" id="PIRSF002741">
    <property type="entry name" value="MppA"/>
    <property type="match status" value="1"/>
</dbReference>
<dbReference type="OrthoDB" id="9801799at2"/>
<proteinExistence type="inferred from homology"/>
<dbReference type="Gene3D" id="3.40.190.10">
    <property type="entry name" value="Periplasmic binding protein-like II"/>
    <property type="match status" value="1"/>
</dbReference>
<dbReference type="FunFam" id="3.10.105.10:FF:000006">
    <property type="entry name" value="Peptide ABC transporter substrate-binding protein"/>
    <property type="match status" value="1"/>
</dbReference>
<dbReference type="AlphaFoldDB" id="A0A0D6EW39"/>
<keyword evidence="6" id="KW-1185">Reference proteome</keyword>
<gene>
    <name evidence="5" type="ORF">BN1208_0831</name>
</gene>
<dbReference type="PANTHER" id="PTHR30290">
    <property type="entry name" value="PERIPLASMIC BINDING COMPONENT OF ABC TRANSPORTER"/>
    <property type="match status" value="1"/>
</dbReference>
<evidence type="ECO:0000256" key="2">
    <source>
        <dbReference type="ARBA" id="ARBA00022448"/>
    </source>
</evidence>
<dbReference type="InterPro" id="IPR000914">
    <property type="entry name" value="SBP_5_dom"/>
</dbReference>
<protein>
    <submittedName>
        <fullName evidence="5">Peptide ABC transporter, periplasmic peptide-binding protein</fullName>
    </submittedName>
</protein>
<dbReference type="PROSITE" id="PS01040">
    <property type="entry name" value="SBP_BACTERIAL_5"/>
    <property type="match status" value="1"/>
</dbReference>
<dbReference type="Proteomes" id="UP000064007">
    <property type="component" value="Chromosome 1"/>
</dbReference>
<dbReference type="Gene3D" id="3.90.76.10">
    <property type="entry name" value="Dipeptide-binding Protein, Domain 1"/>
    <property type="match status" value="1"/>
</dbReference>
<dbReference type="GO" id="GO:0030288">
    <property type="term" value="C:outer membrane-bounded periplasmic space"/>
    <property type="evidence" value="ECO:0007669"/>
    <property type="project" value="UniProtKB-ARBA"/>
</dbReference>
<organism evidence="5 6">
    <name type="scientific">Candidatus Methylopumilus planktonicus</name>
    <dbReference type="NCBI Taxonomy" id="1581557"/>
    <lineage>
        <taxon>Bacteria</taxon>
        <taxon>Pseudomonadati</taxon>
        <taxon>Pseudomonadota</taxon>
        <taxon>Betaproteobacteria</taxon>
        <taxon>Nitrosomonadales</taxon>
        <taxon>Methylophilaceae</taxon>
        <taxon>Candidatus Methylopumilus</taxon>
    </lineage>
</organism>
<dbReference type="STRING" id="1581557.BN1208_0831"/>
<accession>A0A0D6EW39</accession>
<dbReference type="CDD" id="cd08514">
    <property type="entry name" value="PBP2_AppA_like"/>
    <property type="match status" value="1"/>
</dbReference>